<dbReference type="PANTHER" id="PTHR30570:SF1">
    <property type="entry name" value="PHOSPHATE-BINDING PROTEIN PSTS"/>
    <property type="match status" value="1"/>
</dbReference>
<dbReference type="InterPro" id="IPR024370">
    <property type="entry name" value="PBP_domain"/>
</dbReference>
<dbReference type="Proteomes" id="UP000664034">
    <property type="component" value="Unassembled WGS sequence"/>
</dbReference>
<dbReference type="InterPro" id="IPR050811">
    <property type="entry name" value="Phosphate_ABC_transporter"/>
</dbReference>
<keyword evidence="1" id="KW-0732">Signal</keyword>
<dbReference type="AlphaFoldDB" id="A0A939GIU6"/>
<organism evidence="3 4">
    <name type="scientific">Fibrella rubiginis</name>
    <dbReference type="NCBI Taxonomy" id="2817060"/>
    <lineage>
        <taxon>Bacteria</taxon>
        <taxon>Pseudomonadati</taxon>
        <taxon>Bacteroidota</taxon>
        <taxon>Cytophagia</taxon>
        <taxon>Cytophagales</taxon>
        <taxon>Spirosomataceae</taxon>
        <taxon>Fibrella</taxon>
    </lineage>
</organism>
<sequence length="316" mass="35470">MPYLKTTLSRYLIVGFVFLALGLNGCKEEKKLDSPSQGRITIAADESYEPLTVEITRTYELLYPRTKFDLVFKPEREAIRLMLEDKARLCIVSRRLTANEQRSLDNEKITGSATLLATDGVAIITSKANFDSLMTMNELRGVFNKQINNWSQLKGGNQSGPITLVFDNPNSSNLDHVMQRFGLKSVNGLSIYTAKSNKGVIDYVRTHPTAMGFIGVNWISDGDGPVSAALSKDIRVIGLSSKANPQIRDDYHQPFQRDLALKLYPLWRDVYMVSREAHPGLGGGLTNYLVRDSGRLLVEKLGLWPRVPYNREVQLK</sequence>
<evidence type="ECO:0000313" key="3">
    <source>
        <dbReference type="EMBL" id="MBO0938039.1"/>
    </source>
</evidence>
<protein>
    <submittedName>
        <fullName evidence="3">Substrate-binding domain-containing protein</fullName>
    </submittedName>
</protein>
<name>A0A939GIU6_9BACT</name>
<evidence type="ECO:0000256" key="1">
    <source>
        <dbReference type="ARBA" id="ARBA00022729"/>
    </source>
</evidence>
<keyword evidence="4" id="KW-1185">Reference proteome</keyword>
<accession>A0A939GIU6</accession>
<reference evidence="3" key="1">
    <citation type="submission" date="2021-03" db="EMBL/GenBank/DDBJ databases">
        <title>Fibrella sp. HMF5335 genome sequencing and assembly.</title>
        <authorList>
            <person name="Kang H."/>
            <person name="Kim H."/>
            <person name="Bae S."/>
            <person name="Joh K."/>
        </authorList>
    </citation>
    <scope>NUCLEOTIDE SEQUENCE</scope>
    <source>
        <strain evidence="3">HMF5335</strain>
    </source>
</reference>
<evidence type="ECO:0000313" key="4">
    <source>
        <dbReference type="Proteomes" id="UP000664034"/>
    </source>
</evidence>
<gene>
    <name evidence="3" type="ORF">J2I47_15900</name>
</gene>
<dbReference type="SUPFAM" id="SSF53850">
    <property type="entry name" value="Periplasmic binding protein-like II"/>
    <property type="match status" value="1"/>
</dbReference>
<dbReference type="EMBL" id="JAFMYV010000008">
    <property type="protein sequence ID" value="MBO0938039.1"/>
    <property type="molecule type" value="Genomic_DNA"/>
</dbReference>
<comment type="caution">
    <text evidence="3">The sequence shown here is derived from an EMBL/GenBank/DDBJ whole genome shotgun (WGS) entry which is preliminary data.</text>
</comment>
<dbReference type="PANTHER" id="PTHR30570">
    <property type="entry name" value="PERIPLASMIC PHOSPHATE BINDING COMPONENT OF PHOSPHATE ABC TRANSPORTER"/>
    <property type="match status" value="1"/>
</dbReference>
<dbReference type="Gene3D" id="3.40.190.10">
    <property type="entry name" value="Periplasmic binding protein-like II"/>
    <property type="match status" value="2"/>
</dbReference>
<feature type="domain" description="PBP" evidence="2">
    <location>
        <begin position="34"/>
        <end position="290"/>
    </location>
</feature>
<evidence type="ECO:0000259" key="2">
    <source>
        <dbReference type="Pfam" id="PF12849"/>
    </source>
</evidence>
<dbReference type="Pfam" id="PF12849">
    <property type="entry name" value="PBP_like_2"/>
    <property type="match status" value="1"/>
</dbReference>
<proteinExistence type="predicted"/>